<dbReference type="Gene3D" id="3.90.1200.10">
    <property type="match status" value="1"/>
</dbReference>
<comment type="caution">
    <text evidence="3">The sequence shown here is derived from an EMBL/GenBank/DDBJ whole genome shotgun (WGS) entry which is preliminary data.</text>
</comment>
<evidence type="ECO:0000259" key="2">
    <source>
        <dbReference type="Pfam" id="PF01636"/>
    </source>
</evidence>
<dbReference type="Pfam" id="PF01636">
    <property type="entry name" value="APH"/>
    <property type="match status" value="1"/>
</dbReference>
<evidence type="ECO:0000313" key="3">
    <source>
        <dbReference type="EMBL" id="MFF4779197.1"/>
    </source>
</evidence>
<dbReference type="InterPro" id="IPR051678">
    <property type="entry name" value="AGP_Transferase"/>
</dbReference>
<name>A0ABW6VLY2_MICFU</name>
<dbReference type="PANTHER" id="PTHR21310">
    <property type="entry name" value="AMINOGLYCOSIDE PHOSPHOTRANSFERASE-RELATED-RELATED"/>
    <property type="match status" value="1"/>
</dbReference>
<reference evidence="3 4" key="1">
    <citation type="submission" date="2024-10" db="EMBL/GenBank/DDBJ databases">
        <title>The Natural Products Discovery Center: Release of the First 8490 Sequenced Strains for Exploring Actinobacteria Biosynthetic Diversity.</title>
        <authorList>
            <person name="Kalkreuter E."/>
            <person name="Kautsar S.A."/>
            <person name="Yang D."/>
            <person name="Bader C.D."/>
            <person name="Teijaro C.N."/>
            <person name="Fluegel L."/>
            <person name="Davis C.M."/>
            <person name="Simpson J.R."/>
            <person name="Lauterbach L."/>
            <person name="Steele A.D."/>
            <person name="Gui C."/>
            <person name="Meng S."/>
            <person name="Li G."/>
            <person name="Viehrig K."/>
            <person name="Ye F."/>
            <person name="Su P."/>
            <person name="Kiefer A.F."/>
            <person name="Nichols A."/>
            <person name="Cepeda A.J."/>
            <person name="Yan W."/>
            <person name="Fan B."/>
            <person name="Jiang Y."/>
            <person name="Adhikari A."/>
            <person name="Zheng C.-J."/>
            <person name="Schuster L."/>
            <person name="Cowan T.M."/>
            <person name="Smanski M.J."/>
            <person name="Chevrette M.G."/>
            <person name="De Carvalho L.P.S."/>
            <person name="Shen B."/>
        </authorList>
    </citation>
    <scope>NUCLEOTIDE SEQUENCE [LARGE SCALE GENOMIC DNA]</scope>
    <source>
        <strain evidence="3 4">NPDC001281</strain>
    </source>
</reference>
<dbReference type="SUPFAM" id="SSF56112">
    <property type="entry name" value="Protein kinase-like (PK-like)"/>
    <property type="match status" value="1"/>
</dbReference>
<dbReference type="RefSeq" id="WP_066951730.1">
    <property type="nucleotide sequence ID" value="NZ_BBYK01000098.1"/>
</dbReference>
<dbReference type="Gene3D" id="3.30.200.20">
    <property type="entry name" value="Phosphorylase Kinase, domain 1"/>
    <property type="match status" value="1"/>
</dbReference>
<feature type="region of interest" description="Disordered" evidence="1">
    <location>
        <begin position="140"/>
        <end position="159"/>
    </location>
</feature>
<accession>A0ABW6VLY2</accession>
<dbReference type="InterPro" id="IPR011009">
    <property type="entry name" value="Kinase-like_dom_sf"/>
</dbReference>
<keyword evidence="3" id="KW-0808">Transferase</keyword>
<gene>
    <name evidence="3" type="ORF">ACFY05_40910</name>
</gene>
<dbReference type="CDD" id="cd05155">
    <property type="entry name" value="APH_ChoK_like_1"/>
    <property type="match status" value="1"/>
</dbReference>
<dbReference type="InterPro" id="IPR002575">
    <property type="entry name" value="Aminoglycoside_PTrfase"/>
</dbReference>
<proteinExistence type="predicted"/>
<evidence type="ECO:0000256" key="1">
    <source>
        <dbReference type="SAM" id="MobiDB-lite"/>
    </source>
</evidence>
<dbReference type="EC" id="2.7.-.-" evidence="3"/>
<dbReference type="Proteomes" id="UP001602119">
    <property type="component" value="Unassembled WGS sequence"/>
</dbReference>
<dbReference type="EMBL" id="JBIAXI010000044">
    <property type="protein sequence ID" value="MFF4779197.1"/>
    <property type="molecule type" value="Genomic_DNA"/>
</dbReference>
<evidence type="ECO:0000313" key="4">
    <source>
        <dbReference type="Proteomes" id="UP001602119"/>
    </source>
</evidence>
<dbReference type="PANTHER" id="PTHR21310:SF42">
    <property type="entry name" value="BIFUNCTIONAL AAC_APH"/>
    <property type="match status" value="1"/>
</dbReference>
<keyword evidence="4" id="KW-1185">Reference proteome</keyword>
<feature type="domain" description="Aminoglycoside phosphotransferase" evidence="2">
    <location>
        <begin position="41"/>
        <end position="262"/>
    </location>
</feature>
<dbReference type="GO" id="GO:0016740">
    <property type="term" value="F:transferase activity"/>
    <property type="evidence" value="ECO:0007669"/>
    <property type="project" value="UniProtKB-KW"/>
</dbReference>
<protein>
    <submittedName>
        <fullName evidence="3">Aminoglycoside phosphotransferase family protein</fullName>
        <ecNumber evidence="3">2.7.-.-</ecNumber>
    </submittedName>
</protein>
<sequence length="299" mass="32941">MARTRMHADEIHTDVDLVRRLIADQFPQWADLAIEPVTSYGTDHDIYRLGDHLSVRLPRIGWATGQAAKEARWLPTLAPHLPLAVPVQVAAGQPAEDYPFTWSIYEWLPGQNANGTIRDLDQAAADLAAFIKALRRVDTAGAHPRPPHARGGPLAEHDEGVRRSIAQLGDRIDGAAALRSWQESLEAPTWDQPQVWVHGDLLPGNLLVTDGRLSAVIDFGGLNVGDPACDLQPAWNVFAGENRRRFRDEVGADDASWLRGRGWALLQAVIALPYYWDTNPGIVRQTTHALTQVLADGSH</sequence>
<organism evidence="3 4">
    <name type="scientific">Microtetraspora fusca</name>
    <dbReference type="NCBI Taxonomy" id="1997"/>
    <lineage>
        <taxon>Bacteria</taxon>
        <taxon>Bacillati</taxon>
        <taxon>Actinomycetota</taxon>
        <taxon>Actinomycetes</taxon>
        <taxon>Streptosporangiales</taxon>
        <taxon>Streptosporangiaceae</taxon>
        <taxon>Microtetraspora</taxon>
    </lineage>
</organism>